<proteinExistence type="predicted"/>
<dbReference type="PANTHER" id="PTHR43194:SF5">
    <property type="entry name" value="PIMELOYL-[ACYL-CARRIER PROTEIN] METHYL ESTER ESTERASE"/>
    <property type="match status" value="1"/>
</dbReference>
<organism evidence="3 4">
    <name type="scientific">Pandoraea norimbergensis</name>
    <dbReference type="NCBI Taxonomy" id="93219"/>
    <lineage>
        <taxon>Bacteria</taxon>
        <taxon>Pseudomonadati</taxon>
        <taxon>Pseudomonadota</taxon>
        <taxon>Betaproteobacteria</taxon>
        <taxon>Burkholderiales</taxon>
        <taxon>Burkholderiaceae</taxon>
        <taxon>Pandoraea</taxon>
    </lineage>
</organism>
<keyword evidence="3" id="KW-0378">Hydrolase</keyword>
<dbReference type="InterPro" id="IPR050228">
    <property type="entry name" value="Carboxylesterase_BioH"/>
</dbReference>
<dbReference type="Pfam" id="PF12697">
    <property type="entry name" value="Abhydrolase_6"/>
    <property type="match status" value="1"/>
</dbReference>
<dbReference type="RefSeq" id="WP_058378188.1">
    <property type="nucleotide sequence ID" value="NZ_CP013480.3"/>
</dbReference>
<dbReference type="SUPFAM" id="SSF53474">
    <property type="entry name" value="alpha/beta-Hydrolases"/>
    <property type="match status" value="1"/>
</dbReference>
<evidence type="ECO:0000259" key="1">
    <source>
        <dbReference type="Pfam" id="PF08386"/>
    </source>
</evidence>
<dbReference type="Gene3D" id="3.40.50.1820">
    <property type="entry name" value="alpha/beta hydrolase"/>
    <property type="match status" value="2"/>
</dbReference>
<feature type="domain" description="AB hydrolase-1" evidence="2">
    <location>
        <begin position="7"/>
        <end position="90"/>
    </location>
</feature>
<evidence type="ECO:0000313" key="3">
    <source>
        <dbReference type="EMBL" id="ALS61277.1"/>
    </source>
</evidence>
<reference evidence="4" key="1">
    <citation type="submission" date="2015-12" db="EMBL/GenBank/DDBJ databases">
        <title>Complete genome sequence of Pandoraea norimbergensis DSM 11628.</title>
        <authorList>
            <person name="Ee R."/>
            <person name="Lim Y.-L."/>
            <person name="Yong D."/>
            <person name="Yin W.-F."/>
            <person name="Chan K.-G."/>
        </authorList>
    </citation>
    <scope>NUCLEOTIDE SEQUENCE [LARGE SCALE GENOMIC DNA]</scope>
    <source>
        <strain evidence="4">DSM 11628</strain>
    </source>
</reference>
<name>A0ABN4JL75_9BURK</name>
<dbReference type="InterPro" id="IPR013595">
    <property type="entry name" value="Pept_S33_TAP-like_C"/>
</dbReference>
<accession>A0ABN4JL75</accession>
<dbReference type="EMBL" id="CP013480">
    <property type="protein sequence ID" value="ALS61277.1"/>
    <property type="molecule type" value="Genomic_DNA"/>
</dbReference>
<dbReference type="Proteomes" id="UP000060277">
    <property type="component" value="Chromosome"/>
</dbReference>
<evidence type="ECO:0000259" key="2">
    <source>
        <dbReference type="Pfam" id="PF12697"/>
    </source>
</evidence>
<feature type="domain" description="Peptidase S33 tripeptidyl aminopeptidase-like C-terminal" evidence="1">
    <location>
        <begin position="143"/>
        <end position="200"/>
    </location>
</feature>
<protein>
    <submittedName>
        <fullName evidence="3">Alpha/beta hydrolase</fullName>
    </submittedName>
</protein>
<dbReference type="GO" id="GO:0016787">
    <property type="term" value="F:hydrolase activity"/>
    <property type="evidence" value="ECO:0007669"/>
    <property type="project" value="UniProtKB-KW"/>
</dbReference>
<evidence type="ECO:0000313" key="4">
    <source>
        <dbReference type="Proteomes" id="UP000060277"/>
    </source>
</evidence>
<dbReference type="InterPro" id="IPR000073">
    <property type="entry name" value="AB_hydrolase_1"/>
</dbReference>
<dbReference type="PANTHER" id="PTHR43194">
    <property type="entry name" value="HYDROLASE ALPHA/BETA FOLD FAMILY"/>
    <property type="match status" value="1"/>
</dbReference>
<sequence>MPTPSQLLFLPGASGNTAFWQPVADQLSHPATRVVLGYPGFGATPADPAVNDIDALTQRVVAHLDQPTAIIAQSMGGILAIRAALARPEMVTHLVLSVTSGGVDMHDLGAKDWRDGFADANPTLPDWFLTYHADLSPDISRITQPTLLLWGDADPLSPVAVGERLHTLLPDARLHVVDGGAHDLAYAHAADVAPLIDAHLARV</sequence>
<gene>
    <name evidence="3" type="ORF">AT302_17355</name>
</gene>
<keyword evidence="4" id="KW-1185">Reference proteome</keyword>
<dbReference type="Pfam" id="PF08386">
    <property type="entry name" value="Abhydrolase_4"/>
    <property type="match status" value="1"/>
</dbReference>
<dbReference type="InterPro" id="IPR029058">
    <property type="entry name" value="AB_hydrolase_fold"/>
</dbReference>